<proteinExistence type="predicted"/>
<dbReference type="SUPFAM" id="SSF52242">
    <property type="entry name" value="Cobalamin (vitamin B12)-binding domain"/>
    <property type="match status" value="1"/>
</dbReference>
<dbReference type="InterPro" id="IPR009061">
    <property type="entry name" value="DNA-bd_dom_put_sf"/>
</dbReference>
<dbReference type="RefSeq" id="WP_147201716.1">
    <property type="nucleotide sequence ID" value="NZ_BJYT01000001.1"/>
</dbReference>
<dbReference type="InterPro" id="IPR000551">
    <property type="entry name" value="MerR-type_HTH_dom"/>
</dbReference>
<dbReference type="GO" id="GO:0046872">
    <property type="term" value="F:metal ion binding"/>
    <property type="evidence" value="ECO:0007669"/>
    <property type="project" value="InterPro"/>
</dbReference>
<dbReference type="SUPFAM" id="SSF46955">
    <property type="entry name" value="Putative DNA-binding domain"/>
    <property type="match status" value="1"/>
</dbReference>
<dbReference type="SMART" id="SM00422">
    <property type="entry name" value="HTH_MERR"/>
    <property type="match status" value="1"/>
</dbReference>
<sequence>MNQFTIKDIENLSGIKAHTWRIWEQRYGIAVPQRKDSNHRYYDNENLKQILRISYLYHGGIKISKIASFNGDEIRVKAMEGLPLENGNEYYIKELLEASIDLDEERFERTFQEALKVVGTENTILKIIHPFQDKIGVLWLTDHVIPAQEHFTSNIIRRKLAVAIDSLPVIKETNKKHIVLFAPEKEHHELPLQFIYYLLRKNKNKVTYFGSNVPLDAIDTFRQNKSFDHMLFHLVTNLTNKHAQDYVKEISKLFPEKKIVMSGMLVRQITHVPSNVRLLKSMDDILKFTEE</sequence>
<dbReference type="InterPro" id="IPR036594">
    <property type="entry name" value="Meth_synthase_dom"/>
</dbReference>
<dbReference type="Gene3D" id="1.10.1240.10">
    <property type="entry name" value="Methionine synthase domain"/>
    <property type="match status" value="1"/>
</dbReference>
<dbReference type="PROSITE" id="PS50937">
    <property type="entry name" value="HTH_MERR_2"/>
    <property type="match status" value="1"/>
</dbReference>
<keyword evidence="3" id="KW-1185">Reference proteome</keyword>
<evidence type="ECO:0000313" key="2">
    <source>
        <dbReference type="EMBL" id="GEO07758.1"/>
    </source>
</evidence>
<dbReference type="InterPro" id="IPR036724">
    <property type="entry name" value="Cobalamin-bd_sf"/>
</dbReference>
<evidence type="ECO:0000259" key="1">
    <source>
        <dbReference type="PROSITE" id="PS50937"/>
    </source>
</evidence>
<dbReference type="InterPro" id="IPR003759">
    <property type="entry name" value="Cbl-bd_cap"/>
</dbReference>
<reference evidence="2 3" key="1">
    <citation type="submission" date="2019-07" db="EMBL/GenBank/DDBJ databases">
        <title>Whole genome shotgun sequence of Segetibacter aerophilus NBRC 106135.</title>
        <authorList>
            <person name="Hosoyama A."/>
            <person name="Uohara A."/>
            <person name="Ohji S."/>
            <person name="Ichikawa N."/>
        </authorList>
    </citation>
    <scope>NUCLEOTIDE SEQUENCE [LARGE SCALE GENOMIC DNA]</scope>
    <source>
        <strain evidence="2 3">NBRC 106135</strain>
    </source>
</reference>
<dbReference type="OrthoDB" id="9800334at2"/>
<dbReference type="EMBL" id="BJYT01000001">
    <property type="protein sequence ID" value="GEO07758.1"/>
    <property type="molecule type" value="Genomic_DNA"/>
</dbReference>
<feature type="domain" description="HTH merR-type" evidence="1">
    <location>
        <begin position="1"/>
        <end position="72"/>
    </location>
</feature>
<organism evidence="2 3">
    <name type="scientific">Segetibacter aerophilus</name>
    <dbReference type="NCBI Taxonomy" id="670293"/>
    <lineage>
        <taxon>Bacteria</taxon>
        <taxon>Pseudomonadati</taxon>
        <taxon>Bacteroidota</taxon>
        <taxon>Chitinophagia</taxon>
        <taxon>Chitinophagales</taxon>
        <taxon>Chitinophagaceae</taxon>
        <taxon>Segetibacter</taxon>
    </lineage>
</organism>
<dbReference type="Gene3D" id="3.40.50.280">
    <property type="entry name" value="Cobalamin-binding domain"/>
    <property type="match status" value="1"/>
</dbReference>
<comment type="caution">
    <text evidence="2">The sequence shown here is derived from an EMBL/GenBank/DDBJ whole genome shotgun (WGS) entry which is preliminary data.</text>
</comment>
<dbReference type="GO" id="GO:0031419">
    <property type="term" value="F:cobalamin binding"/>
    <property type="evidence" value="ECO:0007669"/>
    <property type="project" value="InterPro"/>
</dbReference>
<dbReference type="Pfam" id="PF13411">
    <property type="entry name" value="MerR_1"/>
    <property type="match status" value="1"/>
</dbReference>
<dbReference type="Pfam" id="PF02607">
    <property type="entry name" value="B12-binding_2"/>
    <property type="match status" value="1"/>
</dbReference>
<dbReference type="Gene3D" id="1.10.1660.10">
    <property type="match status" value="1"/>
</dbReference>
<dbReference type="Proteomes" id="UP000321513">
    <property type="component" value="Unassembled WGS sequence"/>
</dbReference>
<dbReference type="GO" id="GO:0003677">
    <property type="term" value="F:DNA binding"/>
    <property type="evidence" value="ECO:0007669"/>
    <property type="project" value="InterPro"/>
</dbReference>
<accession>A0A512B736</accession>
<dbReference type="GO" id="GO:0006355">
    <property type="term" value="P:regulation of DNA-templated transcription"/>
    <property type="evidence" value="ECO:0007669"/>
    <property type="project" value="InterPro"/>
</dbReference>
<dbReference type="CDD" id="cd01104">
    <property type="entry name" value="HTH_MlrA-CarA"/>
    <property type="match status" value="1"/>
</dbReference>
<name>A0A512B736_9BACT</name>
<evidence type="ECO:0000313" key="3">
    <source>
        <dbReference type="Proteomes" id="UP000321513"/>
    </source>
</evidence>
<gene>
    <name evidence="2" type="ORF">SAE01_02540</name>
</gene>
<dbReference type="AlphaFoldDB" id="A0A512B736"/>
<protein>
    <submittedName>
        <fullName evidence="2">MerR family transcriptional regulator</fullName>
    </submittedName>
</protein>